<evidence type="ECO:0000256" key="4">
    <source>
        <dbReference type="ARBA" id="ARBA00023136"/>
    </source>
</evidence>
<evidence type="ECO:0000259" key="7">
    <source>
        <dbReference type="PROSITE" id="PS50850"/>
    </source>
</evidence>
<feature type="transmembrane region" description="Helical" evidence="6">
    <location>
        <begin position="123"/>
        <end position="144"/>
    </location>
</feature>
<feature type="transmembrane region" description="Helical" evidence="6">
    <location>
        <begin position="372"/>
        <end position="391"/>
    </location>
</feature>
<evidence type="ECO:0000313" key="8">
    <source>
        <dbReference type="EMBL" id="KAK3049778.1"/>
    </source>
</evidence>
<dbReference type="InterPro" id="IPR011701">
    <property type="entry name" value="MFS"/>
</dbReference>
<comment type="caution">
    <text evidence="8">The sequence shown here is derived from an EMBL/GenBank/DDBJ whole genome shotgun (WGS) entry which is preliminary data.</text>
</comment>
<dbReference type="FunFam" id="1.20.1250.20:FF:000308">
    <property type="entry name" value="MFS efflux transporter"/>
    <property type="match status" value="1"/>
</dbReference>
<keyword evidence="4 6" id="KW-0472">Membrane</keyword>
<dbReference type="Gene3D" id="1.20.1250.20">
    <property type="entry name" value="MFS general substrate transporter like domains"/>
    <property type="match status" value="2"/>
</dbReference>
<keyword evidence="9" id="KW-1185">Reference proteome</keyword>
<evidence type="ECO:0000256" key="3">
    <source>
        <dbReference type="ARBA" id="ARBA00022989"/>
    </source>
</evidence>
<dbReference type="AlphaFoldDB" id="A0AAJ0DGN3"/>
<name>A0AAJ0DGN3_9PEZI</name>
<feature type="domain" description="Major facilitator superfamily (MFS) profile" evidence="7">
    <location>
        <begin position="92"/>
        <end position="467"/>
    </location>
</feature>
<dbReference type="GO" id="GO:0016020">
    <property type="term" value="C:membrane"/>
    <property type="evidence" value="ECO:0007669"/>
    <property type="project" value="UniProtKB-SubCell"/>
</dbReference>
<sequence length="467" mass="49601">MATSAFGVGLSVLPSDPIKQPPSARVSEKPPSLEDLDAMELPSYGLTTKYSKPTISTSPPNDLEQSQPPTTQQGSAAGILPTLWYPPMNRYRVAACCAEYFANGLNDAAPGALIPYIESSYSIGYAVVSMIWISNAVGFILAAFTSDLICARLGRAKSLMLSEIFVIAAYAVIACPVPFPVVVVAYCAIGFGEALEIALNNVFLANLANATVVFGAAQGFYGVGGTIGPLMATALVSGGVHWSVFYAIAIGFRVVNFGVVGWSFWGYEKEGVSQFGNSLQQMASQQEERETSKLGMMRRALRNRTTVIGALFIFAYQGAEVAEAGWVITYLIDYRDGDPKKVGYVTSGFWAGLTIGRFVLTHIATRVGEKPFVVVMTVGCLAFQFLVWFVPSIIGEAVAVAIIGLLIGPIYPGAQTVFTRLLPGKLQVFAIGFISSMGSSGGALVPFLTGLIAQAAGTFVLHPICIL</sequence>
<evidence type="ECO:0000256" key="5">
    <source>
        <dbReference type="SAM" id="MobiDB-lite"/>
    </source>
</evidence>
<dbReference type="SUPFAM" id="SSF103473">
    <property type="entry name" value="MFS general substrate transporter"/>
    <property type="match status" value="1"/>
</dbReference>
<dbReference type="InterPro" id="IPR036259">
    <property type="entry name" value="MFS_trans_sf"/>
</dbReference>
<proteinExistence type="predicted"/>
<feature type="transmembrane region" description="Helical" evidence="6">
    <location>
        <begin position="397"/>
        <end position="414"/>
    </location>
</feature>
<dbReference type="EMBL" id="JAWDJX010000037">
    <property type="protein sequence ID" value="KAK3049778.1"/>
    <property type="molecule type" value="Genomic_DNA"/>
</dbReference>
<dbReference type="FunFam" id="1.20.1250.20:FF:000286">
    <property type="entry name" value="MFS efflux transporter"/>
    <property type="match status" value="1"/>
</dbReference>
<dbReference type="PROSITE" id="PS50850">
    <property type="entry name" value="MFS"/>
    <property type="match status" value="1"/>
</dbReference>
<dbReference type="GO" id="GO:0022857">
    <property type="term" value="F:transmembrane transporter activity"/>
    <property type="evidence" value="ECO:0007669"/>
    <property type="project" value="InterPro"/>
</dbReference>
<feature type="transmembrane region" description="Helical" evidence="6">
    <location>
        <begin position="306"/>
        <end position="330"/>
    </location>
</feature>
<comment type="subcellular location">
    <subcellularLocation>
        <location evidence="1">Membrane</location>
        <topology evidence="1">Multi-pass membrane protein</topology>
    </subcellularLocation>
</comment>
<reference evidence="8" key="1">
    <citation type="submission" date="2023-04" db="EMBL/GenBank/DDBJ databases">
        <title>Black Yeasts Isolated from many extreme environments.</title>
        <authorList>
            <person name="Coleine C."/>
            <person name="Stajich J.E."/>
            <person name="Selbmann L."/>
        </authorList>
    </citation>
    <scope>NUCLEOTIDE SEQUENCE</scope>
    <source>
        <strain evidence="8">CCFEE 5312</strain>
    </source>
</reference>
<organism evidence="8 9">
    <name type="scientific">Extremus antarcticus</name>
    <dbReference type="NCBI Taxonomy" id="702011"/>
    <lineage>
        <taxon>Eukaryota</taxon>
        <taxon>Fungi</taxon>
        <taxon>Dikarya</taxon>
        <taxon>Ascomycota</taxon>
        <taxon>Pezizomycotina</taxon>
        <taxon>Dothideomycetes</taxon>
        <taxon>Dothideomycetidae</taxon>
        <taxon>Mycosphaerellales</taxon>
        <taxon>Extremaceae</taxon>
        <taxon>Extremus</taxon>
    </lineage>
</organism>
<protein>
    <recommendedName>
        <fullName evidence="7">Major facilitator superfamily (MFS) profile domain-containing protein</fullName>
    </recommendedName>
</protein>
<feature type="transmembrane region" description="Helical" evidence="6">
    <location>
        <begin position="164"/>
        <end position="191"/>
    </location>
</feature>
<dbReference type="InterPro" id="IPR051788">
    <property type="entry name" value="MFS_Transporter"/>
</dbReference>
<dbReference type="PANTHER" id="PTHR23514">
    <property type="entry name" value="BYPASS OF STOP CODON PROTEIN 6"/>
    <property type="match status" value="1"/>
</dbReference>
<feature type="region of interest" description="Disordered" evidence="5">
    <location>
        <begin position="54"/>
        <end position="75"/>
    </location>
</feature>
<feature type="transmembrane region" description="Helical" evidence="6">
    <location>
        <begin position="203"/>
        <end position="224"/>
    </location>
</feature>
<evidence type="ECO:0000256" key="1">
    <source>
        <dbReference type="ARBA" id="ARBA00004141"/>
    </source>
</evidence>
<feature type="transmembrane region" description="Helical" evidence="6">
    <location>
        <begin position="426"/>
        <end position="453"/>
    </location>
</feature>
<evidence type="ECO:0000256" key="2">
    <source>
        <dbReference type="ARBA" id="ARBA00022692"/>
    </source>
</evidence>
<accession>A0AAJ0DGN3</accession>
<dbReference type="PANTHER" id="PTHR23514:SF6">
    <property type="entry name" value="MAJOR FACILITATOR SUPERFAMILY (MFS) PROFILE DOMAIN-CONTAINING PROTEIN"/>
    <property type="match status" value="1"/>
</dbReference>
<keyword evidence="3 6" id="KW-1133">Transmembrane helix</keyword>
<feature type="region of interest" description="Disordered" evidence="5">
    <location>
        <begin position="1"/>
        <end position="38"/>
    </location>
</feature>
<gene>
    <name evidence="8" type="ORF">LTR09_008954</name>
</gene>
<keyword evidence="2 6" id="KW-0812">Transmembrane</keyword>
<evidence type="ECO:0000256" key="6">
    <source>
        <dbReference type="SAM" id="Phobius"/>
    </source>
</evidence>
<dbReference type="Pfam" id="PF07690">
    <property type="entry name" value="MFS_1"/>
    <property type="match status" value="1"/>
</dbReference>
<feature type="transmembrane region" description="Helical" evidence="6">
    <location>
        <begin position="342"/>
        <end position="360"/>
    </location>
</feature>
<dbReference type="InterPro" id="IPR020846">
    <property type="entry name" value="MFS_dom"/>
</dbReference>
<feature type="transmembrane region" description="Helical" evidence="6">
    <location>
        <begin position="244"/>
        <end position="265"/>
    </location>
</feature>
<dbReference type="Proteomes" id="UP001271007">
    <property type="component" value="Unassembled WGS sequence"/>
</dbReference>
<evidence type="ECO:0000313" key="9">
    <source>
        <dbReference type="Proteomes" id="UP001271007"/>
    </source>
</evidence>